<name>A0A0P1IEK5_9RHOB</name>
<dbReference type="Proteomes" id="UP000051870">
    <property type="component" value="Unassembled WGS sequence"/>
</dbReference>
<protein>
    <submittedName>
        <fullName evidence="1">Uncharacterized protein</fullName>
    </submittedName>
</protein>
<organism evidence="1 2">
    <name type="scientific">Shimia thalassica</name>
    <dbReference type="NCBI Taxonomy" id="1715693"/>
    <lineage>
        <taxon>Bacteria</taxon>
        <taxon>Pseudomonadati</taxon>
        <taxon>Pseudomonadota</taxon>
        <taxon>Alphaproteobacteria</taxon>
        <taxon>Rhodobacterales</taxon>
        <taxon>Roseobacteraceae</taxon>
    </lineage>
</organism>
<accession>A0A0P1IEK5</accession>
<proteinExistence type="predicted"/>
<reference evidence="2" key="1">
    <citation type="submission" date="2015-09" db="EMBL/GenBank/DDBJ databases">
        <authorList>
            <person name="Rodrigo-Torres Lidia"/>
            <person name="Arahal R.David."/>
        </authorList>
    </citation>
    <scope>NUCLEOTIDE SEQUENCE [LARGE SCALE GENOMIC DNA]</scope>
    <source>
        <strain evidence="2">CECT 7735</strain>
    </source>
</reference>
<keyword evidence="2" id="KW-1185">Reference proteome</keyword>
<dbReference type="AlphaFoldDB" id="A0A0P1IEK5"/>
<dbReference type="EMBL" id="CYTW01000004">
    <property type="protein sequence ID" value="CUK08699.1"/>
    <property type="molecule type" value="Genomic_DNA"/>
</dbReference>
<gene>
    <name evidence="1" type="ORF">PH7735_03281</name>
</gene>
<evidence type="ECO:0000313" key="1">
    <source>
        <dbReference type="EMBL" id="CUK08699.1"/>
    </source>
</evidence>
<dbReference type="STRING" id="1715693.PH7735_03281"/>
<sequence length="329" mass="38263">MAANTEMMAAKGVYYPVCWEYFYKNRPEEQSVNAHFALARCIAQQKDNQKKNLDKFFTHLNKVGRDFDTVIISAESIYRHFDETASGDLPLLERRRLFLARLAEYFAEFDAEIALLFRRPDLFAESLYGEVIANSVRFQTFDTTVRNQKQMYNYQLQIDLFSNFFPVSALSFEQACKEGLLSYFFSQLEVPVSLDEPSGNLRASLNKQAVMWLQRSKMDAESMQDIERKRRWLFALQDTSAYLFGGTKKFSFWQSSEQRDSFLRNSLSTLKSLDFELPTSEIGESCFWNDELHAKAEAAYKGWVNDNLGWIEARELNNIAPFDDFPTLS</sequence>
<evidence type="ECO:0000313" key="2">
    <source>
        <dbReference type="Proteomes" id="UP000051870"/>
    </source>
</evidence>